<gene>
    <name evidence="2" type="ORF">SPPYR_2674</name>
</gene>
<keyword evidence="1" id="KW-0520">NAD</keyword>
<dbReference type="EMBL" id="LT598653">
    <property type="protein sequence ID" value="SBV33794.1"/>
    <property type="molecule type" value="Genomic_DNA"/>
</dbReference>
<dbReference type="AlphaFoldDB" id="A0A1Y5Q2U4"/>
<evidence type="ECO:0000313" key="2">
    <source>
        <dbReference type="EMBL" id="SBV33794.1"/>
    </source>
</evidence>
<dbReference type="PANTHER" id="PTHR43574">
    <property type="entry name" value="EPIMERASE-RELATED"/>
    <property type="match status" value="1"/>
</dbReference>
<protein>
    <submittedName>
        <fullName evidence="2">NAD-dependent epimerase/dehydratase</fullName>
    </submittedName>
</protein>
<reference evidence="2" key="1">
    <citation type="submission" date="2016-03" db="EMBL/GenBank/DDBJ databases">
        <authorList>
            <person name="Ploux O."/>
        </authorList>
    </citation>
    <scope>NUCLEOTIDE SEQUENCE</scope>
    <source>
        <strain evidence="2">UC10</strain>
    </source>
</reference>
<dbReference type="KEGG" id="sphu:SPPYR_2674"/>
<dbReference type="Gene3D" id="3.40.50.720">
    <property type="entry name" value="NAD(P)-binding Rossmann-like Domain"/>
    <property type="match status" value="1"/>
</dbReference>
<organism evidence="2">
    <name type="scientific">uncultured Sphingopyxis sp</name>
    <dbReference type="NCBI Taxonomy" id="310581"/>
    <lineage>
        <taxon>Bacteria</taxon>
        <taxon>Pseudomonadati</taxon>
        <taxon>Pseudomonadota</taxon>
        <taxon>Alphaproteobacteria</taxon>
        <taxon>Sphingomonadales</taxon>
        <taxon>Sphingomonadaceae</taxon>
        <taxon>Sphingopyxis</taxon>
        <taxon>environmental samples</taxon>
    </lineage>
</organism>
<proteinExistence type="predicted"/>
<dbReference type="RefSeq" id="WP_295320056.1">
    <property type="nucleotide sequence ID" value="NZ_LT598653.1"/>
</dbReference>
<name>A0A1Y5Q2U4_9SPHN</name>
<evidence type="ECO:0000256" key="1">
    <source>
        <dbReference type="ARBA" id="ARBA00023027"/>
    </source>
</evidence>
<dbReference type="InterPro" id="IPR036291">
    <property type="entry name" value="NAD(P)-bd_dom_sf"/>
</dbReference>
<sequence length="263" mass="28264">MAQMLIFGMGYAASRLAERLRARGWEVEGTTQGGRAGSIAFSDERAVHAALRGATYILSSVPPADGGDPVLARYGEAIALAPATWIGYLSSTGVYGDTGGAWVDESAPVKGRRADRNAADAAWQALRGDVRVFRLPGIYGPGRSILDRIREARAHRIDLPDQVFSRIHIDDIAGGVIASFRGPPGIYNLADDEPCHQNRLVEWGCAKLGAPLPPLRTLDEAGLSPAARAFYAENRRVANGKAKRLLGWAPRYPSFREGLASLT</sequence>
<accession>A0A1Y5Q2U4</accession>
<dbReference type="SUPFAM" id="SSF51735">
    <property type="entry name" value="NAD(P)-binding Rossmann-fold domains"/>
    <property type="match status" value="1"/>
</dbReference>